<dbReference type="InterPro" id="IPR026823">
    <property type="entry name" value="cEGF"/>
</dbReference>
<dbReference type="PROSITE" id="PS01209">
    <property type="entry name" value="LDLRA_1"/>
    <property type="match status" value="2"/>
</dbReference>
<keyword evidence="7" id="KW-1133">Transmembrane helix</keyword>
<dbReference type="GO" id="GO:0043235">
    <property type="term" value="C:receptor complex"/>
    <property type="evidence" value="ECO:0007669"/>
    <property type="project" value="TreeGrafter"/>
</dbReference>
<dbReference type="InterPro" id="IPR023415">
    <property type="entry name" value="LDLR_class-A_CS"/>
</dbReference>
<name>A0A1I8BM56_MELHA</name>
<feature type="disulfide bond" evidence="12">
    <location>
        <begin position="718"/>
        <end position="736"/>
    </location>
</feature>
<keyword evidence="2" id="KW-0245">EGF-like domain</keyword>
<evidence type="ECO:0000256" key="12">
    <source>
        <dbReference type="PROSITE-ProRule" id="PRU00124"/>
    </source>
</evidence>
<evidence type="ECO:0000259" key="14">
    <source>
        <dbReference type="SMART" id="SM00179"/>
    </source>
</evidence>
<evidence type="ECO:0000256" key="8">
    <source>
        <dbReference type="ARBA" id="ARBA00023136"/>
    </source>
</evidence>
<evidence type="ECO:0000256" key="4">
    <source>
        <dbReference type="ARBA" id="ARBA00022692"/>
    </source>
</evidence>
<organism evidence="16 17">
    <name type="scientific">Meloidogyne hapla</name>
    <name type="common">Root-knot nematode worm</name>
    <dbReference type="NCBI Taxonomy" id="6305"/>
    <lineage>
        <taxon>Eukaryota</taxon>
        <taxon>Metazoa</taxon>
        <taxon>Ecdysozoa</taxon>
        <taxon>Nematoda</taxon>
        <taxon>Chromadorea</taxon>
        <taxon>Rhabditida</taxon>
        <taxon>Tylenchina</taxon>
        <taxon>Tylenchomorpha</taxon>
        <taxon>Tylenchoidea</taxon>
        <taxon>Meloidogynidae</taxon>
        <taxon>Meloidogyninae</taxon>
        <taxon>Meloidogyne</taxon>
    </lineage>
</organism>
<evidence type="ECO:0000256" key="6">
    <source>
        <dbReference type="ARBA" id="ARBA00022737"/>
    </source>
</evidence>
<feature type="disulfide bond" evidence="12">
    <location>
        <begin position="437"/>
        <end position="455"/>
    </location>
</feature>
<dbReference type="PANTHER" id="PTHR22722">
    <property type="entry name" value="LOW-DENSITY LIPOPROTEIN RECEPTOR-RELATED PROTEIN 2-RELATED"/>
    <property type="match status" value="1"/>
</dbReference>
<dbReference type="Pfam" id="PF12662">
    <property type="entry name" value="cEGF"/>
    <property type="match status" value="1"/>
</dbReference>
<dbReference type="Gene3D" id="2.120.10.30">
    <property type="entry name" value="TolB, C-terminal domain"/>
    <property type="match status" value="1"/>
</dbReference>
<dbReference type="PROSITE" id="PS50068">
    <property type="entry name" value="LDLRA_2"/>
    <property type="match status" value="9"/>
</dbReference>
<keyword evidence="3" id="KW-0254">Endocytosis</keyword>
<evidence type="ECO:0000256" key="2">
    <source>
        <dbReference type="ARBA" id="ARBA00022536"/>
    </source>
</evidence>
<feature type="disulfide bond" evidence="12">
    <location>
        <begin position="430"/>
        <end position="442"/>
    </location>
</feature>
<dbReference type="Gene3D" id="4.10.400.10">
    <property type="entry name" value="Low-density Lipoprotein Receptor"/>
    <property type="match status" value="9"/>
</dbReference>
<dbReference type="Pfam" id="PF00058">
    <property type="entry name" value="Ldl_recept_b"/>
    <property type="match status" value="1"/>
</dbReference>
<dbReference type="WBParaSite" id="MhA1_Contig299.frz3.fgene5">
    <property type="protein sequence ID" value="MhA1_Contig299.frz3.fgene5"/>
    <property type="gene ID" value="MhA1_Contig299.frz3.fgene5"/>
</dbReference>
<dbReference type="SMART" id="SM00181">
    <property type="entry name" value="EGF"/>
    <property type="match status" value="3"/>
</dbReference>
<feature type="disulfide bond" evidence="12">
    <location>
        <begin position="711"/>
        <end position="723"/>
    </location>
</feature>
<keyword evidence="10" id="KW-0675">Receptor</keyword>
<feature type="disulfide bond" evidence="12">
    <location>
        <begin position="491"/>
        <end position="509"/>
    </location>
</feature>
<dbReference type="InterPro" id="IPR051221">
    <property type="entry name" value="LDLR-related"/>
</dbReference>
<dbReference type="Pfam" id="PF00057">
    <property type="entry name" value="Ldl_recept_a"/>
    <property type="match status" value="8"/>
</dbReference>
<sequence length="914" mass="101140">MFIDGDRIVDATLVPDIKASSPLRDAFPPMPNIQQFDVDVNLRRIFFVTESPVGANISWFSISQPKQLRQIINAERLRTSELREANRHISDMRLDWFTQKVHKMIYLYKILGIYWTTGRSGKVYAYDINGNHIMTIASGDWTYAMALDPCSGLLFWSDSGYKVSGGSYEPRIERANMAGGQRRVIVREDLSLAATLAVDSREQRLYWADVNRLSIESIDYDGNNRRLIGIGFRAKSLDIWQNWLYMSDPLSNGIFRMNKFTGNSYENVVSDHRRQTNYYLNLINNLFSPGTLRVFASEADIRTRNQWCSERTAHACAKNNGGCEQICHVVAADDLELSGGTGGTISAHRVQCACNDTFHLVKQPGEDIATQCSPNDISSAIKSGGSCEGPYNFQCVGDGRCIALDRTCDGKMDCADSSDESPSYCFVRFCPEDYYMCANRRCIQESGRCNGINDCGDHSDEIDCGNSKPGSRGSGSGSLTNTVCPPGAFACTNGHCINQSRVCDGHIDCQDENVSDENSKTCPGLPIDCRGVRIKCPKTNVCIQPSDLCDGYDDCGDLSDEQSLFCLNQPCSQHYARCPSGRCIPETWVCDGDIDCADGGWDEAHTNCTDTNGKRVCVGKYLFQCDNSKCISRAFICDGEDDCGDGSDESTAHSCGNRTCMEDEFNCKSNKHLAQPKYECIPKTWLCDGDVTCVGGEDESEALCGVAKKACNKGEFRCSNNNCIHASWVCDGDNDCLDGSDEHANCTDCDDGSDEKQCMREEISAHNITGLAASTLLSGTLNCAASQFECQNGQCIEKQKVCDNTYDCSDRSDESPSCCECFYYKVFFINGFSVVNECEQKEHPLCEQHCDDLPIGYKCSCENGFQINRADNKSCIDIDECMDGSRYELVAQGFENLVSMDVDSVDEMVYLLGA</sequence>
<dbReference type="CDD" id="cd00112">
    <property type="entry name" value="LDLa"/>
    <property type="match status" value="8"/>
</dbReference>
<dbReference type="SUPFAM" id="SSF57424">
    <property type="entry name" value="LDL receptor-like module"/>
    <property type="match status" value="9"/>
</dbReference>
<feature type="disulfide bond" evidence="12">
    <location>
        <begin position="625"/>
        <end position="643"/>
    </location>
</feature>
<keyword evidence="16" id="KW-1185">Reference proteome</keyword>
<evidence type="ECO:0000256" key="1">
    <source>
        <dbReference type="ARBA" id="ARBA00004167"/>
    </source>
</evidence>
<dbReference type="SMART" id="SM00135">
    <property type="entry name" value="LY"/>
    <property type="match status" value="2"/>
</dbReference>
<feature type="disulfide bond" evidence="12">
    <location>
        <begin position="790"/>
        <end position="808"/>
    </location>
</feature>
<dbReference type="FunFam" id="4.10.400.10:FF:000001">
    <property type="entry name" value="Low-density lipoprotein receptor-related protein 1"/>
    <property type="match status" value="1"/>
</dbReference>
<accession>A0A1I8BM56</accession>
<dbReference type="SMART" id="SM00179">
    <property type="entry name" value="EGF_CA"/>
    <property type="match status" value="1"/>
</dbReference>
<dbReference type="PRINTS" id="PR00261">
    <property type="entry name" value="LDLRECEPTOR"/>
</dbReference>
<keyword evidence="8" id="KW-0472">Membrane</keyword>
<feature type="disulfide bond" evidence="12">
    <location>
        <begin position="484"/>
        <end position="496"/>
    </location>
</feature>
<evidence type="ECO:0000256" key="9">
    <source>
        <dbReference type="ARBA" id="ARBA00023157"/>
    </source>
</evidence>
<evidence type="ECO:0000313" key="16">
    <source>
        <dbReference type="Proteomes" id="UP000095281"/>
    </source>
</evidence>
<proteinExistence type="predicted"/>
<feature type="disulfide bond" evidence="12">
    <location>
        <begin position="571"/>
        <end position="583"/>
    </location>
</feature>
<evidence type="ECO:0000313" key="17">
    <source>
        <dbReference type="WBParaSite" id="MhA1_Contig299.frz3.fgene5"/>
    </source>
</evidence>
<feature type="domain" description="EGF-like" evidence="15">
    <location>
        <begin position="315"/>
        <end position="373"/>
    </location>
</feature>
<dbReference type="InterPro" id="IPR011042">
    <property type="entry name" value="6-blade_b-propeller_TolB-like"/>
</dbReference>
<keyword evidence="6" id="KW-0677">Repeat</keyword>
<keyword evidence="5" id="KW-0732">Signal</keyword>
<dbReference type="SUPFAM" id="SSF57196">
    <property type="entry name" value="EGF/Laminin"/>
    <property type="match status" value="1"/>
</dbReference>
<evidence type="ECO:0000256" key="5">
    <source>
        <dbReference type="ARBA" id="ARBA00022729"/>
    </source>
</evidence>
<dbReference type="InterPro" id="IPR000742">
    <property type="entry name" value="EGF"/>
</dbReference>
<protein>
    <submittedName>
        <fullName evidence="17">EGF-like domain-containing protein</fullName>
    </submittedName>
</protein>
<feature type="repeat" description="LDL-receptor class B" evidence="13">
    <location>
        <begin position="152"/>
        <end position="202"/>
    </location>
</feature>
<feature type="disulfide bond" evidence="12">
    <location>
        <begin position="449"/>
        <end position="464"/>
    </location>
</feature>
<dbReference type="InterPro" id="IPR002172">
    <property type="entry name" value="LDrepeatLR_classA_rpt"/>
</dbReference>
<dbReference type="SMART" id="SM00192">
    <property type="entry name" value="LDLa"/>
    <property type="match status" value="9"/>
</dbReference>
<evidence type="ECO:0000256" key="11">
    <source>
        <dbReference type="ARBA" id="ARBA00023180"/>
    </source>
</evidence>
<comment type="subcellular location">
    <subcellularLocation>
        <location evidence="1">Membrane</location>
        <topology evidence="1">Single-pass membrane protein</topology>
    </subcellularLocation>
</comment>
<keyword evidence="4" id="KW-0812">Transmembrane</keyword>
<feature type="domain" description="EGF-like" evidence="15">
    <location>
        <begin position="710"/>
        <end position="747"/>
    </location>
</feature>
<dbReference type="Gene3D" id="2.10.25.10">
    <property type="entry name" value="Laminin"/>
    <property type="match status" value="1"/>
</dbReference>
<dbReference type="PROSITE" id="PS51120">
    <property type="entry name" value="LDLRB"/>
    <property type="match status" value="1"/>
</dbReference>
<dbReference type="InterPro" id="IPR001881">
    <property type="entry name" value="EGF-like_Ca-bd_dom"/>
</dbReference>
<dbReference type="InterPro" id="IPR000033">
    <property type="entry name" value="LDLR_classB_rpt"/>
</dbReference>
<dbReference type="SUPFAM" id="SSF63825">
    <property type="entry name" value="YWTD domain"/>
    <property type="match status" value="1"/>
</dbReference>
<dbReference type="Proteomes" id="UP000095281">
    <property type="component" value="Unplaced"/>
</dbReference>
<dbReference type="GO" id="GO:0005886">
    <property type="term" value="C:plasma membrane"/>
    <property type="evidence" value="ECO:0007669"/>
    <property type="project" value="TreeGrafter"/>
</dbReference>
<feature type="disulfide bond" evidence="12">
    <location>
        <begin position="783"/>
        <end position="795"/>
    </location>
</feature>
<dbReference type="GO" id="GO:0006897">
    <property type="term" value="P:endocytosis"/>
    <property type="evidence" value="ECO:0007669"/>
    <property type="project" value="UniProtKB-KW"/>
</dbReference>
<evidence type="ECO:0000259" key="15">
    <source>
        <dbReference type="SMART" id="SM00181"/>
    </source>
</evidence>
<evidence type="ECO:0000256" key="7">
    <source>
        <dbReference type="ARBA" id="ARBA00022989"/>
    </source>
</evidence>
<evidence type="ECO:0000256" key="10">
    <source>
        <dbReference type="ARBA" id="ARBA00023170"/>
    </source>
</evidence>
<feature type="domain" description="EGF-like" evidence="15">
    <location>
        <begin position="837"/>
        <end position="876"/>
    </location>
</feature>
<keyword evidence="9 12" id="KW-1015">Disulfide bond</keyword>
<feature type="disulfide bond" evidence="12">
    <location>
        <begin position="578"/>
        <end position="596"/>
    </location>
</feature>
<dbReference type="FunFam" id="4.10.400.10:FF:000209">
    <property type="entry name" value="Low-density lipoprotein receptor-related protein"/>
    <property type="match status" value="1"/>
</dbReference>
<reference evidence="17" key="1">
    <citation type="submission" date="2016-11" db="UniProtKB">
        <authorList>
            <consortium name="WormBaseParasite"/>
        </authorList>
    </citation>
    <scope>IDENTIFICATION</scope>
</reference>
<keyword evidence="11" id="KW-0325">Glycoprotein</keyword>
<dbReference type="AlphaFoldDB" id="A0A1I8BM56"/>
<dbReference type="InterPro" id="IPR036055">
    <property type="entry name" value="LDL_receptor-like_sf"/>
</dbReference>
<evidence type="ECO:0000256" key="3">
    <source>
        <dbReference type="ARBA" id="ARBA00022583"/>
    </source>
</evidence>
<feature type="domain" description="EGF-like calcium-binding" evidence="14">
    <location>
        <begin position="835"/>
        <end position="876"/>
    </location>
</feature>
<evidence type="ECO:0000256" key="13">
    <source>
        <dbReference type="PROSITE-ProRule" id="PRU00461"/>
    </source>
</evidence>
<dbReference type="GO" id="GO:0005509">
    <property type="term" value="F:calcium ion binding"/>
    <property type="evidence" value="ECO:0007669"/>
    <property type="project" value="InterPro"/>
</dbReference>
<comment type="caution">
    <text evidence="12">Lacks conserved residue(s) required for the propagation of feature annotation.</text>
</comment>